<keyword evidence="5" id="KW-0408">Iron</keyword>
<dbReference type="GO" id="GO:0020037">
    <property type="term" value="F:heme binding"/>
    <property type="evidence" value="ECO:0007669"/>
    <property type="project" value="InterPro"/>
</dbReference>
<proteinExistence type="inferred from homology"/>
<feature type="region of interest" description="Disordered" evidence="6">
    <location>
        <begin position="707"/>
        <end position="736"/>
    </location>
</feature>
<dbReference type="InterPro" id="IPR001128">
    <property type="entry name" value="Cyt_P450"/>
</dbReference>
<evidence type="ECO:0000256" key="6">
    <source>
        <dbReference type="SAM" id="MobiDB-lite"/>
    </source>
</evidence>
<evidence type="ECO:0000259" key="7">
    <source>
        <dbReference type="Pfam" id="PF25560"/>
    </source>
</evidence>
<gene>
    <name evidence="8" type="ORF">NEMBOFW57_009177</name>
</gene>
<evidence type="ECO:0000256" key="5">
    <source>
        <dbReference type="ARBA" id="ARBA00023004"/>
    </source>
</evidence>
<dbReference type="InterPro" id="IPR050121">
    <property type="entry name" value="Cytochrome_P450_monoxygenase"/>
</dbReference>
<dbReference type="GO" id="GO:0016705">
    <property type="term" value="F:oxidoreductase activity, acting on paired donors, with incorporation or reduction of molecular oxygen"/>
    <property type="evidence" value="ECO:0007669"/>
    <property type="project" value="InterPro"/>
</dbReference>
<comment type="similarity">
    <text evidence="2">Belongs to the cytochrome P450 family.</text>
</comment>
<keyword evidence="9" id="KW-1185">Reference proteome</keyword>
<dbReference type="EMBL" id="JAHCVI010000004">
    <property type="protein sequence ID" value="KAG7286859.1"/>
    <property type="molecule type" value="Genomic_DNA"/>
</dbReference>
<feature type="region of interest" description="Disordered" evidence="6">
    <location>
        <begin position="1546"/>
        <end position="1586"/>
    </location>
</feature>
<evidence type="ECO:0000256" key="3">
    <source>
        <dbReference type="ARBA" id="ARBA00022617"/>
    </source>
</evidence>
<dbReference type="PANTHER" id="PTHR24305:SF232">
    <property type="entry name" value="P450, PUTATIVE (EUROFUNG)-RELATED"/>
    <property type="match status" value="1"/>
</dbReference>
<dbReference type="SUPFAM" id="SSF48264">
    <property type="entry name" value="Cytochrome P450"/>
    <property type="match status" value="1"/>
</dbReference>
<comment type="cofactor">
    <cofactor evidence="1">
        <name>heme</name>
        <dbReference type="ChEBI" id="CHEBI:30413"/>
    </cofactor>
</comment>
<evidence type="ECO:0000313" key="9">
    <source>
        <dbReference type="Proteomes" id="UP001197093"/>
    </source>
</evidence>
<keyword evidence="4" id="KW-0479">Metal-binding</keyword>
<sequence>MGLCSLLSLAARFVAWSVAAALPLLLAVAIYRLFLHPLAGIPGPRLAAVSNVWQARLLRDGRARELGKALHETYGPVVRIGPNEVSFNSADAFREIYRMKLPSPACSLLTSSGPGNVYEKSDFYLATALNKPVLDWQLNAHFPDTLDLLSELDAKRYRLQRRLIGPVYLASNVTKFEAAVDGVIKAAIAELRALDGAEVDLKQWMHIVAVECLGAVVLSWSPNYIKNRSDGGTSTQSYLGWKRKSVFGLFPTVTKLSFLSKGLSRLFSNVWGVTFKTPKNFKPFFTPVYQKTSKRITSALREANSPGATKDQRKDLLADLIRLHKDRPEFTETYLRRLAVTNFGAGHETMCSALTAAMAMIGSNPGVQSRVAREVRRSTETISSDNAVRLRYTQASIKEAQRLHPVIGMSLSRTVPVGGVHLHGSFFPAGTTVGCNPAALHRNPGIFGVDADTYNPDRWLQDDDPGRVRMMERTNLTWGGGCKATSSPRQWCSRPLAITVSPEPKGGMDPTPPRLRKVHQAATGEMLRTRLLGKVVGAYTYNPNQPGLVHAAGQAHLAGQRWDIAGQESLLLDCRGGNGGSGGLGEDGQAGGNGFHGMNATQFSEATVRPECSRQERFVSGGRGTNGADGGPGGSAHVTVAEEDLDTLISLEWDIRGGKGGVPGAHGQGGEGGRGGDGGAGYFWTESIPYTYYDSAAGHSRTDYQTRFHSRPSASGGPGGMCGRAPVDPLHPGRDGPPGFSQITVLFDDGTSAAYHSRYMLEVVEFDVLDENGDGIYEPGEHIIVSNIVIKNTGAMPSPRTARLQVLIRGTKWLQPVPVPLELPAGILPGRTVRVPGELRALVKNEVAPRESGTLLRAHDTVSLRAYAMRLQRDVPEFRGGVAVIYQYPLLMTTPKYLDCVAKGDTVRFSWTIQNISTKSQGRKGALARETGTHLSDPKGLFDLKRADPATPHDITDMVDCLGPGETAAVAVEFQVSDLVEEFTTGNMLASLLLSDPLTGKLRVVVTFDLRIQISPSYRYNPAARFLLVVNASTPNAFVLQLIHFIQFGLHLGVDLFNLSLSGSFTTPDTGQDVLHNYSGKTILILGNTMNYFQDGTREPWELMDAAQTFRLASEGTTFLVIAPSNTTSLRGFAHLLEVPGAVVEDGSREDASSLKDMLVRYGSSTSLTLPTTPIIVPVKKQVLRDLHKSVSSAAKSTQRKLSDMFPLRRFLVAPCDVGNDDPKSKRGALIVAEGLPHKTKLVATLQPFQPGPQQPASVLSEYNMAMITHSMPFADQCAMFWNLAGVDTTFGVPRDAVYARDRLNHLQGGVAENEQEEQLVSGKACEALTWSIAAQLASELTQFALGRGTSQSGLLAQLPLLCGFISSAPNEISSGAAGAFAPLASVLGHIRGVASPLSFGQWLGQVSGEGKRRRRVQAVVLGKVSEPLVKRCKGSPMPKPSKKVAAEMGDGGTLSKPKSAAEEVVDVERKRKKELAEIKRKRPYLNAVARAHELACMVLEELTKTKGSRFLDLLNGFNDPGSQGKGHSSTVTVMSKADYVQLKQRHEQRRTRLAGDSSFSQNRLRHMVTKAPALAERPVSSGRDA</sequence>
<dbReference type="Proteomes" id="UP001197093">
    <property type="component" value="Unassembled WGS sequence"/>
</dbReference>
<evidence type="ECO:0000256" key="4">
    <source>
        <dbReference type="ARBA" id="ARBA00022723"/>
    </source>
</evidence>
<dbReference type="InterPro" id="IPR036396">
    <property type="entry name" value="Cyt_P450_sf"/>
</dbReference>
<evidence type="ECO:0000313" key="8">
    <source>
        <dbReference type="EMBL" id="KAG7286859.1"/>
    </source>
</evidence>
<comment type="caution">
    <text evidence="8">The sequence shown here is derived from an EMBL/GenBank/DDBJ whole genome shotgun (WGS) entry which is preliminary data.</text>
</comment>
<accession>A0AAD4ESQ9</accession>
<dbReference type="InterPro" id="IPR057692">
    <property type="entry name" value="DUF7932"/>
</dbReference>
<feature type="domain" description="DUF7932" evidence="7">
    <location>
        <begin position="761"/>
        <end position="888"/>
    </location>
</feature>
<dbReference type="Pfam" id="PF00067">
    <property type="entry name" value="p450"/>
    <property type="match status" value="1"/>
</dbReference>
<dbReference type="GO" id="GO:0005506">
    <property type="term" value="F:iron ion binding"/>
    <property type="evidence" value="ECO:0007669"/>
    <property type="project" value="InterPro"/>
</dbReference>
<keyword evidence="3" id="KW-0349">Heme</keyword>
<name>A0AAD4ESQ9_9PEZI</name>
<protein>
    <recommendedName>
        <fullName evidence="7">DUF7932 domain-containing protein</fullName>
    </recommendedName>
</protein>
<evidence type="ECO:0000256" key="1">
    <source>
        <dbReference type="ARBA" id="ARBA00001971"/>
    </source>
</evidence>
<dbReference type="Gene3D" id="1.10.630.10">
    <property type="entry name" value="Cytochrome P450"/>
    <property type="match status" value="1"/>
</dbReference>
<feature type="region of interest" description="Disordered" evidence="6">
    <location>
        <begin position="1433"/>
        <end position="1461"/>
    </location>
</feature>
<dbReference type="PANTHER" id="PTHR24305">
    <property type="entry name" value="CYTOCHROME P450"/>
    <property type="match status" value="1"/>
</dbReference>
<dbReference type="GO" id="GO:0004497">
    <property type="term" value="F:monooxygenase activity"/>
    <property type="evidence" value="ECO:0007669"/>
    <property type="project" value="InterPro"/>
</dbReference>
<dbReference type="Pfam" id="PF25560">
    <property type="entry name" value="DUF7932"/>
    <property type="match status" value="1"/>
</dbReference>
<evidence type="ECO:0000256" key="2">
    <source>
        <dbReference type="ARBA" id="ARBA00010617"/>
    </source>
</evidence>
<reference evidence="8" key="1">
    <citation type="submission" date="2023-02" db="EMBL/GenBank/DDBJ databases">
        <authorList>
            <person name="Palmer J.M."/>
        </authorList>
    </citation>
    <scope>NUCLEOTIDE SEQUENCE</scope>
    <source>
        <strain evidence="8">FW57</strain>
    </source>
</reference>
<organism evidence="8 9">
    <name type="scientific">Staphylotrichum longicolle</name>
    <dbReference type="NCBI Taxonomy" id="669026"/>
    <lineage>
        <taxon>Eukaryota</taxon>
        <taxon>Fungi</taxon>
        <taxon>Dikarya</taxon>
        <taxon>Ascomycota</taxon>
        <taxon>Pezizomycotina</taxon>
        <taxon>Sordariomycetes</taxon>
        <taxon>Sordariomycetidae</taxon>
        <taxon>Sordariales</taxon>
        <taxon>Chaetomiaceae</taxon>
        <taxon>Staphylotrichum</taxon>
    </lineage>
</organism>